<dbReference type="Pfam" id="PF00589">
    <property type="entry name" value="Phage_integrase"/>
    <property type="match status" value="1"/>
</dbReference>
<keyword evidence="5" id="KW-1185">Reference proteome</keyword>
<feature type="compositionally biased region" description="Low complexity" evidence="2">
    <location>
        <begin position="160"/>
        <end position="177"/>
    </location>
</feature>
<evidence type="ECO:0000313" key="4">
    <source>
        <dbReference type="EnsemblMetazoa" id="PPA34806.1"/>
    </source>
</evidence>
<dbReference type="GO" id="GO:0015074">
    <property type="term" value="P:DNA integration"/>
    <property type="evidence" value="ECO:0007669"/>
    <property type="project" value="InterPro"/>
</dbReference>
<feature type="region of interest" description="Disordered" evidence="2">
    <location>
        <begin position="149"/>
        <end position="177"/>
    </location>
</feature>
<evidence type="ECO:0000259" key="3">
    <source>
        <dbReference type="PROSITE" id="PS51898"/>
    </source>
</evidence>
<dbReference type="EnsemblMetazoa" id="PPA34806.1">
    <property type="protein sequence ID" value="PPA34806.1"/>
    <property type="gene ID" value="WBGene00273175"/>
</dbReference>
<organism evidence="4 5">
    <name type="scientific">Pristionchus pacificus</name>
    <name type="common">Parasitic nematode worm</name>
    <dbReference type="NCBI Taxonomy" id="54126"/>
    <lineage>
        <taxon>Eukaryota</taxon>
        <taxon>Metazoa</taxon>
        <taxon>Ecdysozoa</taxon>
        <taxon>Nematoda</taxon>
        <taxon>Chromadorea</taxon>
        <taxon>Rhabditida</taxon>
        <taxon>Rhabditina</taxon>
        <taxon>Diplogasteromorpha</taxon>
        <taxon>Diplogasteroidea</taxon>
        <taxon>Neodiplogasteridae</taxon>
        <taxon>Pristionchus</taxon>
    </lineage>
</organism>
<dbReference type="PANTHER" id="PTHR33435">
    <property type="entry name" value="PROTEIN CBG21870-RELATED"/>
    <property type="match status" value="1"/>
</dbReference>
<protein>
    <submittedName>
        <fullName evidence="4">Tyr recombinase domain-containing protein</fullName>
    </submittedName>
</protein>
<feature type="domain" description="Tyr recombinase" evidence="3">
    <location>
        <begin position="444"/>
        <end position="632"/>
    </location>
</feature>
<dbReference type="InterPro" id="IPR013762">
    <property type="entry name" value="Integrase-like_cat_sf"/>
</dbReference>
<evidence type="ECO:0000313" key="5">
    <source>
        <dbReference type="Proteomes" id="UP000005239"/>
    </source>
</evidence>
<evidence type="ECO:0000256" key="2">
    <source>
        <dbReference type="SAM" id="MobiDB-lite"/>
    </source>
</evidence>
<sequence>MSDNSRLADGQEGGSIGGFSQEAMDHLLDLLSPRPTHVTPQLTRPGFSKQAEFNTLVLNKLEEARKDPSVLEAVIELIKERNSFLVLADKNPKLLDALDTAKAIEGASGTSPSPILQAMMIAQTLSQVHQTIGREERFHLRHPLASPFGTGHRLFPKRQVPSSPVSLPSPPTSHSSAHLPATALRAAIRAACSRSQQGTAARATSAGSRVTSERPVRNWREEDNRSSARRESEFVRNELRRLLSSGAIERAARPRVISPLSVAHGDRASLLSRALLHTVAVNQKSSLSPSTPIPLSPSERGSHREAPLQSTPSEILRCGEIELYSGQSGVALRELMSKVATVDPELAPVLTRSLQGAKAPATMRVYKGSMKQLRVFARKKGIDPSCPSSLLIFALRRFHEGRSLSSLKILHSAYSHFCDPLPPFFANLLSSLFDCTRRSHPVTHHPKVPSSHIHTIVRFASLHPTDFHIVRCALGAALAYGALLRVSELISLRWSDLSWSEGLLRVSIRKAKNDQFSEGRETFISIGEESETLSLFDSYRSQVPLSVWVFPSMSHPLSHITSDSFRKDLYSLCSRVGISKFTPHQLRGGGAMESIRRGASVDQVQRRGRWRSIAGLTPYLSDTVETQGGSLPLP</sequence>
<reference evidence="4" key="2">
    <citation type="submission" date="2022-06" db="UniProtKB">
        <authorList>
            <consortium name="EnsemblMetazoa"/>
        </authorList>
    </citation>
    <scope>IDENTIFICATION</scope>
    <source>
        <strain evidence="4">PS312</strain>
    </source>
</reference>
<proteinExistence type="predicted"/>
<dbReference type="GO" id="GO:0003677">
    <property type="term" value="F:DNA binding"/>
    <property type="evidence" value="ECO:0007669"/>
    <property type="project" value="InterPro"/>
</dbReference>
<dbReference type="InterPro" id="IPR002104">
    <property type="entry name" value="Integrase_catalytic"/>
</dbReference>
<dbReference type="Gene3D" id="1.10.443.10">
    <property type="entry name" value="Intergrase catalytic core"/>
    <property type="match status" value="1"/>
</dbReference>
<dbReference type="GO" id="GO:0006310">
    <property type="term" value="P:DNA recombination"/>
    <property type="evidence" value="ECO:0007669"/>
    <property type="project" value="UniProtKB-KW"/>
</dbReference>
<reference evidence="5" key="1">
    <citation type="journal article" date="2008" name="Nat. Genet.">
        <title>The Pristionchus pacificus genome provides a unique perspective on nematode lifestyle and parasitism.</title>
        <authorList>
            <person name="Dieterich C."/>
            <person name="Clifton S.W."/>
            <person name="Schuster L.N."/>
            <person name="Chinwalla A."/>
            <person name="Delehaunty K."/>
            <person name="Dinkelacker I."/>
            <person name="Fulton L."/>
            <person name="Fulton R."/>
            <person name="Godfrey J."/>
            <person name="Minx P."/>
            <person name="Mitreva M."/>
            <person name="Roeseler W."/>
            <person name="Tian H."/>
            <person name="Witte H."/>
            <person name="Yang S.P."/>
            <person name="Wilson R.K."/>
            <person name="Sommer R.J."/>
        </authorList>
    </citation>
    <scope>NUCLEOTIDE SEQUENCE [LARGE SCALE GENOMIC DNA]</scope>
    <source>
        <strain evidence="5">PS312</strain>
    </source>
</reference>
<dbReference type="SUPFAM" id="SSF56349">
    <property type="entry name" value="DNA breaking-rejoining enzymes"/>
    <property type="match status" value="1"/>
</dbReference>
<gene>
    <name evidence="4" type="primary">WBGene00273175</name>
</gene>
<feature type="region of interest" description="Disordered" evidence="2">
    <location>
        <begin position="282"/>
        <end position="311"/>
    </location>
</feature>
<keyword evidence="1" id="KW-0233">DNA recombination</keyword>
<feature type="region of interest" description="Disordered" evidence="2">
    <location>
        <begin position="195"/>
        <end position="234"/>
    </location>
</feature>
<name>A0A8R1UNL8_PRIPA</name>
<evidence type="ECO:0000256" key="1">
    <source>
        <dbReference type="ARBA" id="ARBA00023172"/>
    </source>
</evidence>
<dbReference type="PANTHER" id="PTHR33435:SF3">
    <property type="entry name" value="PROTEIN CBG21870"/>
    <property type="match status" value="1"/>
</dbReference>
<dbReference type="InterPro" id="IPR011010">
    <property type="entry name" value="DNA_brk_join_enz"/>
</dbReference>
<dbReference type="Proteomes" id="UP000005239">
    <property type="component" value="Unassembled WGS sequence"/>
</dbReference>
<dbReference type="PROSITE" id="PS51898">
    <property type="entry name" value="TYR_RECOMBINASE"/>
    <property type="match status" value="1"/>
</dbReference>
<dbReference type="CDD" id="cd00397">
    <property type="entry name" value="DNA_BRE_C"/>
    <property type="match status" value="1"/>
</dbReference>
<accession>A0A8R1UNL8</accession>
<dbReference type="AlphaFoldDB" id="A0A8R1UNL8"/>
<feature type="compositionally biased region" description="Basic and acidic residues" evidence="2">
    <location>
        <begin position="211"/>
        <end position="234"/>
    </location>
</feature>